<proteinExistence type="predicted"/>
<evidence type="ECO:0000313" key="1">
    <source>
        <dbReference type="EMBL" id="KAG0015393.1"/>
    </source>
</evidence>
<protein>
    <submittedName>
        <fullName evidence="1">Uncharacterized protein</fullName>
    </submittedName>
</protein>
<dbReference type="Proteomes" id="UP000703661">
    <property type="component" value="Unassembled WGS sequence"/>
</dbReference>
<comment type="caution">
    <text evidence="1">The sequence shown here is derived from an EMBL/GenBank/DDBJ whole genome shotgun (WGS) entry which is preliminary data.</text>
</comment>
<gene>
    <name evidence="1" type="ORF">BGZ80_009888</name>
</gene>
<sequence>MYEHGNEVVDVSVDEKTAEPRYETLDAEVEEVHIVVDAAVAKAVAVTDYSEVAHVVHEVRDDREEEVHGEAVHEIYVAHAKVDGETGMGALCEKVLFGVAD</sequence>
<dbReference type="AlphaFoldDB" id="A0A9P6MWG6"/>
<organism evidence="1 2">
    <name type="scientific">Entomortierella chlamydospora</name>
    <dbReference type="NCBI Taxonomy" id="101097"/>
    <lineage>
        <taxon>Eukaryota</taxon>
        <taxon>Fungi</taxon>
        <taxon>Fungi incertae sedis</taxon>
        <taxon>Mucoromycota</taxon>
        <taxon>Mortierellomycotina</taxon>
        <taxon>Mortierellomycetes</taxon>
        <taxon>Mortierellales</taxon>
        <taxon>Mortierellaceae</taxon>
        <taxon>Entomortierella</taxon>
    </lineage>
</organism>
<name>A0A9P6MWG6_9FUNG</name>
<keyword evidence="2" id="KW-1185">Reference proteome</keyword>
<reference evidence="1" key="1">
    <citation type="journal article" date="2020" name="Fungal Divers.">
        <title>Resolving the Mortierellaceae phylogeny through synthesis of multi-gene phylogenetics and phylogenomics.</title>
        <authorList>
            <person name="Vandepol N."/>
            <person name="Liber J."/>
            <person name="Desiro A."/>
            <person name="Na H."/>
            <person name="Kennedy M."/>
            <person name="Barry K."/>
            <person name="Grigoriev I.V."/>
            <person name="Miller A.N."/>
            <person name="O'Donnell K."/>
            <person name="Stajich J.E."/>
            <person name="Bonito G."/>
        </authorList>
    </citation>
    <scope>NUCLEOTIDE SEQUENCE</scope>
    <source>
        <strain evidence="1">NRRL 2769</strain>
    </source>
</reference>
<accession>A0A9P6MWG6</accession>
<evidence type="ECO:0000313" key="2">
    <source>
        <dbReference type="Proteomes" id="UP000703661"/>
    </source>
</evidence>
<dbReference type="EMBL" id="JAAAID010000633">
    <property type="protein sequence ID" value="KAG0015393.1"/>
    <property type="molecule type" value="Genomic_DNA"/>
</dbReference>